<evidence type="ECO:0000256" key="6">
    <source>
        <dbReference type="ARBA" id="ARBA00022974"/>
    </source>
</evidence>
<evidence type="ECO:0000256" key="1">
    <source>
        <dbReference type="ARBA" id="ARBA00004609"/>
    </source>
</evidence>
<feature type="region of interest" description="Disordered" evidence="13">
    <location>
        <begin position="469"/>
        <end position="522"/>
    </location>
</feature>
<keyword evidence="4 12" id="KW-0336">GPI-anchor</keyword>
<dbReference type="Proteomes" id="UP000887013">
    <property type="component" value="Unassembled WGS sequence"/>
</dbReference>
<feature type="signal peptide" evidence="14">
    <location>
        <begin position="1"/>
        <end position="17"/>
    </location>
</feature>
<dbReference type="GO" id="GO:0016477">
    <property type="term" value="P:cell migration"/>
    <property type="evidence" value="ECO:0007669"/>
    <property type="project" value="TreeGrafter"/>
</dbReference>
<evidence type="ECO:0000256" key="5">
    <source>
        <dbReference type="ARBA" id="ARBA00022729"/>
    </source>
</evidence>
<keyword evidence="16" id="KW-1185">Reference proteome</keyword>
<evidence type="ECO:0000256" key="14">
    <source>
        <dbReference type="SAM" id="SignalP"/>
    </source>
</evidence>
<comment type="similarity">
    <text evidence="2 11">Belongs to the glypican family.</text>
</comment>
<keyword evidence="8" id="KW-0325">Glycoprotein</keyword>
<protein>
    <submittedName>
        <fullName evidence="15">Glypican-5</fullName>
    </submittedName>
</protein>
<comment type="function">
    <text evidence="12">Cell surface proteoglycan.</text>
</comment>
<dbReference type="GO" id="GO:0098552">
    <property type="term" value="C:side of membrane"/>
    <property type="evidence" value="ECO:0007669"/>
    <property type="project" value="UniProtKB-KW"/>
</dbReference>
<comment type="subcellular location">
    <subcellularLocation>
        <location evidence="1 12">Cell membrane</location>
        <topology evidence="1 12">Lipid-anchor</topology>
        <topology evidence="1 12">GPI-anchor</topology>
    </subcellularLocation>
</comment>
<name>A0A8X6Q025_NEPPI</name>
<dbReference type="GO" id="GO:1905475">
    <property type="term" value="P:regulation of protein localization to membrane"/>
    <property type="evidence" value="ECO:0007669"/>
    <property type="project" value="TreeGrafter"/>
</dbReference>
<evidence type="ECO:0000256" key="11">
    <source>
        <dbReference type="RuleBase" id="RU003518"/>
    </source>
</evidence>
<accession>A0A8X6Q025</accession>
<organism evidence="15 16">
    <name type="scientific">Nephila pilipes</name>
    <name type="common">Giant wood spider</name>
    <name type="synonym">Nephila maculata</name>
    <dbReference type="NCBI Taxonomy" id="299642"/>
    <lineage>
        <taxon>Eukaryota</taxon>
        <taxon>Metazoa</taxon>
        <taxon>Ecdysozoa</taxon>
        <taxon>Arthropoda</taxon>
        <taxon>Chelicerata</taxon>
        <taxon>Arachnida</taxon>
        <taxon>Araneae</taxon>
        <taxon>Araneomorphae</taxon>
        <taxon>Entelegynae</taxon>
        <taxon>Araneoidea</taxon>
        <taxon>Nephilidae</taxon>
        <taxon>Nephila</taxon>
    </lineage>
</organism>
<dbReference type="OrthoDB" id="6380619at2759"/>
<evidence type="ECO:0000256" key="9">
    <source>
        <dbReference type="ARBA" id="ARBA00023207"/>
    </source>
</evidence>
<evidence type="ECO:0000256" key="10">
    <source>
        <dbReference type="ARBA" id="ARBA00023288"/>
    </source>
</evidence>
<evidence type="ECO:0000256" key="7">
    <source>
        <dbReference type="ARBA" id="ARBA00023136"/>
    </source>
</evidence>
<reference evidence="15" key="1">
    <citation type="submission" date="2020-08" db="EMBL/GenBank/DDBJ databases">
        <title>Multicomponent nature underlies the extraordinary mechanical properties of spider dragline silk.</title>
        <authorList>
            <person name="Kono N."/>
            <person name="Nakamura H."/>
            <person name="Mori M."/>
            <person name="Yoshida Y."/>
            <person name="Ohtoshi R."/>
            <person name="Malay A.D."/>
            <person name="Moran D.A.P."/>
            <person name="Tomita M."/>
            <person name="Numata K."/>
            <person name="Arakawa K."/>
        </authorList>
    </citation>
    <scope>NUCLEOTIDE SEQUENCE</scope>
</reference>
<dbReference type="InterPro" id="IPR001863">
    <property type="entry name" value="Glypican"/>
</dbReference>
<evidence type="ECO:0000256" key="3">
    <source>
        <dbReference type="ARBA" id="ARBA00022475"/>
    </source>
</evidence>
<sequence>MFLGSVLVVCVLCGVAATENGTSCTDVRQVFVMRGIGPAHLVPDTWTEGKDLNLCPSSRTCCSKSMETKYEEAGRKDLKSLLQGANSYLKTLISTSATKFGDTFLEMVQVAENSTNALFLDVYQSIEAQSRVPLGQFFADLLAYMSGKDVDLEERVSCFFDSLFPIAYHHSVNTNQKDFSESFKECLRDAQVEIRPFGDLSEKIASQISRSFEAARTFLEALQLGLEVINTTEHMDFGPECSEAFVRLTYCPQCQSFLQAKPCAGLCLNVVRGCLASVSELDDSWSEYVSALERLTSGMVGIYNIEHVLSTLDTKISETVSYLMANSAEVSKRVKDKCGTPRRVSRDVPPPISGSSLPFAIRPVPDTSLYMLLQNFVQKVAESKDFYANLADRLCSDGQLVIKGDLNCWNGSVLAEYTKTVAGIGVSAQKYNPEMKSPRVRDVTVSTLADKLQHVKQILNARVTSVPQSDSSVVGEGSGSGAWWKTSDDEDYAQASGSGDTSEDKTDLHFERTDGDVKDKSGSMTSQMSLVLVILCTLLVLKMK</sequence>
<evidence type="ECO:0000256" key="2">
    <source>
        <dbReference type="ARBA" id="ARBA00010260"/>
    </source>
</evidence>
<feature type="compositionally biased region" description="Basic and acidic residues" evidence="13">
    <location>
        <begin position="502"/>
        <end position="521"/>
    </location>
</feature>
<evidence type="ECO:0000256" key="13">
    <source>
        <dbReference type="SAM" id="MobiDB-lite"/>
    </source>
</evidence>
<feature type="chain" id="PRO_5036460391" evidence="14">
    <location>
        <begin position="18"/>
        <end position="544"/>
    </location>
</feature>
<keyword evidence="7 12" id="KW-0472">Membrane</keyword>
<keyword evidence="5 14" id="KW-0732">Signal</keyword>
<dbReference type="EMBL" id="BMAW01121462">
    <property type="protein sequence ID" value="GFT94062.1"/>
    <property type="molecule type" value="Genomic_DNA"/>
</dbReference>
<evidence type="ECO:0000313" key="16">
    <source>
        <dbReference type="Proteomes" id="UP000887013"/>
    </source>
</evidence>
<dbReference type="GO" id="GO:0005576">
    <property type="term" value="C:extracellular region"/>
    <property type="evidence" value="ECO:0007669"/>
    <property type="project" value="TreeGrafter"/>
</dbReference>
<evidence type="ECO:0000256" key="12">
    <source>
        <dbReference type="RuleBase" id="RU003519"/>
    </source>
</evidence>
<comment type="caution">
    <text evidence="15">The sequence shown here is derived from an EMBL/GenBank/DDBJ whole genome shotgun (WGS) entry which is preliminary data.</text>
</comment>
<dbReference type="GO" id="GO:0009986">
    <property type="term" value="C:cell surface"/>
    <property type="evidence" value="ECO:0007669"/>
    <property type="project" value="TreeGrafter"/>
</dbReference>
<keyword evidence="6 12" id="KW-0654">Proteoglycan</keyword>
<evidence type="ECO:0000256" key="4">
    <source>
        <dbReference type="ARBA" id="ARBA00022622"/>
    </source>
</evidence>
<dbReference type="GO" id="GO:0005886">
    <property type="term" value="C:plasma membrane"/>
    <property type="evidence" value="ECO:0007669"/>
    <property type="project" value="UniProtKB-SubCell"/>
</dbReference>
<dbReference type="PANTHER" id="PTHR10822:SF29">
    <property type="entry name" value="DIVISION ABNORMALLY DELAYED PROTEIN"/>
    <property type="match status" value="1"/>
</dbReference>
<evidence type="ECO:0000256" key="8">
    <source>
        <dbReference type="ARBA" id="ARBA00023180"/>
    </source>
</evidence>
<keyword evidence="10 12" id="KW-0449">Lipoprotein</keyword>
<dbReference type="AlphaFoldDB" id="A0A8X6Q025"/>
<evidence type="ECO:0000313" key="15">
    <source>
        <dbReference type="EMBL" id="GFT94062.1"/>
    </source>
</evidence>
<gene>
    <name evidence="15" type="primary">GPC5</name>
    <name evidence="15" type="ORF">NPIL_51671</name>
</gene>
<keyword evidence="3" id="KW-1003">Cell membrane</keyword>
<dbReference type="PANTHER" id="PTHR10822">
    <property type="entry name" value="GLYPICAN"/>
    <property type="match status" value="1"/>
</dbReference>
<proteinExistence type="inferred from homology"/>
<keyword evidence="9 12" id="KW-0357">Heparan sulfate</keyword>
<dbReference type="Pfam" id="PF01153">
    <property type="entry name" value="Glypican"/>
    <property type="match status" value="1"/>
</dbReference>
<dbReference type="GO" id="GO:0090263">
    <property type="term" value="P:positive regulation of canonical Wnt signaling pathway"/>
    <property type="evidence" value="ECO:0007669"/>
    <property type="project" value="TreeGrafter"/>
</dbReference>